<protein>
    <submittedName>
        <fullName evidence="2">Uncharacterized protein</fullName>
    </submittedName>
</protein>
<keyword evidence="1" id="KW-0175">Coiled coil</keyword>
<evidence type="ECO:0000256" key="1">
    <source>
        <dbReference type="SAM" id="Coils"/>
    </source>
</evidence>
<accession>U5ESJ8</accession>
<dbReference type="EMBL" id="GANO01004800">
    <property type="protein sequence ID" value="JAB55071.1"/>
    <property type="molecule type" value="mRNA"/>
</dbReference>
<sequence length="121" mass="14568">MFKKTNQLSPQPNPPPSIEEILEDLETFKVEKLIREKVQNYHKINELQQENAEDDEWFKVFEKFMQDYQNFNDMKNDIEELRQRLLATQNELQEAKDDIQRKIDENLEKIHRKSSSLQGTS</sequence>
<dbReference type="Pfam" id="PF15136">
    <property type="entry name" value="UPF0449"/>
    <property type="match status" value="1"/>
</dbReference>
<organism evidence="2">
    <name type="scientific">Corethrella appendiculata</name>
    <dbReference type="NCBI Taxonomy" id="1370023"/>
    <lineage>
        <taxon>Eukaryota</taxon>
        <taxon>Metazoa</taxon>
        <taxon>Ecdysozoa</taxon>
        <taxon>Arthropoda</taxon>
        <taxon>Hexapoda</taxon>
        <taxon>Insecta</taxon>
        <taxon>Pterygota</taxon>
        <taxon>Neoptera</taxon>
        <taxon>Endopterygota</taxon>
        <taxon>Diptera</taxon>
        <taxon>Nematocera</taxon>
        <taxon>Culicoidea</taxon>
        <taxon>Chaoboridae</taxon>
        <taxon>Corethrella</taxon>
    </lineage>
</organism>
<reference evidence="2" key="1">
    <citation type="journal article" date="2014" name="Insect Biochem. Mol. Biol.">
        <title>An insight into the sialome of the frog biting fly, Corethrella appendiculata.</title>
        <authorList>
            <person name="Ribeiro J.M.C."/>
            <person name="Chagas A.C."/>
            <person name="Pham V.M."/>
            <person name="Lounibos L.P."/>
            <person name="Calvo E."/>
        </authorList>
    </citation>
    <scope>NUCLEOTIDE SEQUENCE</scope>
    <source>
        <tissue evidence="2">Salivary glands</tissue>
    </source>
</reference>
<name>U5ESJ8_9DIPT</name>
<evidence type="ECO:0000313" key="2">
    <source>
        <dbReference type="EMBL" id="JAB55071.1"/>
    </source>
</evidence>
<dbReference type="InterPro" id="IPR028227">
    <property type="entry name" value="UPF0449"/>
</dbReference>
<dbReference type="AlphaFoldDB" id="U5ESJ8"/>
<feature type="coiled-coil region" evidence="1">
    <location>
        <begin position="30"/>
        <end position="109"/>
    </location>
</feature>
<proteinExistence type="evidence at transcript level"/>